<dbReference type="Pfam" id="PF07690">
    <property type="entry name" value="MFS_1"/>
    <property type="match status" value="1"/>
</dbReference>
<dbReference type="Gene3D" id="1.20.1250.20">
    <property type="entry name" value="MFS general substrate transporter like domains"/>
    <property type="match status" value="1"/>
</dbReference>
<dbReference type="InterPro" id="IPR036259">
    <property type="entry name" value="MFS_trans_sf"/>
</dbReference>
<evidence type="ECO:0000256" key="7">
    <source>
        <dbReference type="SAM" id="Phobius"/>
    </source>
</evidence>
<comment type="subcellular location">
    <subcellularLocation>
        <location evidence="1">Cell membrane</location>
        <topology evidence="1">Multi-pass membrane protein</topology>
    </subcellularLocation>
</comment>
<feature type="transmembrane region" description="Helical" evidence="7">
    <location>
        <begin position="85"/>
        <end position="103"/>
    </location>
</feature>
<evidence type="ECO:0000256" key="6">
    <source>
        <dbReference type="ARBA" id="ARBA00023136"/>
    </source>
</evidence>
<dbReference type="InterPro" id="IPR020846">
    <property type="entry name" value="MFS_dom"/>
</dbReference>
<evidence type="ECO:0000313" key="10">
    <source>
        <dbReference type="Proteomes" id="UP000830115"/>
    </source>
</evidence>
<evidence type="ECO:0000256" key="1">
    <source>
        <dbReference type="ARBA" id="ARBA00004651"/>
    </source>
</evidence>
<dbReference type="RefSeq" id="WP_248862723.1">
    <property type="nucleotide sequence ID" value="NZ_CP086322.1"/>
</dbReference>
<evidence type="ECO:0000313" key="9">
    <source>
        <dbReference type="EMBL" id="UQA91908.1"/>
    </source>
</evidence>
<sequence>MPGTAATPQAADRRAFRILWFGQFAAIAGLTVVVPLLPFYLAGLGLPAGEVAWWTGVSLAAPAVTHLLCAPLWGVVGDRYGHKAMVVRAHAGLAVAVGLMALADTPGEFLACRLLQGACGGVVGPTATYASTLAGPHRRGRALGGLFGATGAGSLLGPLLGSMLAGRFGYGTLFGCVAGLLLVAALLALSMLPHRRTVRGQRPEAGERPALREVLGRIVAHPLSRTLVLAGLLGQAAVFALVVVLAPRVERLTTSVSSATVWVGVLQATTWAAALAGGPWWGRRNDRGPAPVNFAVAAACCALAVALQGLPTAPEFLVPLRLVQGFCFAALVQSVLHVVCQTVPEQARGTALGTTTGLLDIGQVCGPLLGALAAGLLPLSGTFVAIGTLLIAASALAVLGTRLRRAHPRPPATDAVPVLPEVKP</sequence>
<keyword evidence="3" id="KW-1003">Cell membrane</keyword>
<dbReference type="PANTHER" id="PTHR43414">
    <property type="entry name" value="MULTIDRUG RESISTANCE PROTEIN MDTG"/>
    <property type="match status" value="1"/>
</dbReference>
<organism evidence="9 10">
    <name type="scientific">Streptomyces halobius</name>
    <dbReference type="NCBI Taxonomy" id="2879846"/>
    <lineage>
        <taxon>Bacteria</taxon>
        <taxon>Bacillati</taxon>
        <taxon>Actinomycetota</taxon>
        <taxon>Actinomycetes</taxon>
        <taxon>Kitasatosporales</taxon>
        <taxon>Streptomycetaceae</taxon>
        <taxon>Streptomyces</taxon>
    </lineage>
</organism>
<evidence type="ECO:0000256" key="5">
    <source>
        <dbReference type="ARBA" id="ARBA00022989"/>
    </source>
</evidence>
<feature type="transmembrane region" description="Helical" evidence="7">
    <location>
        <begin position="227"/>
        <end position="247"/>
    </location>
</feature>
<protein>
    <submittedName>
        <fullName evidence="9">MFS transporter</fullName>
    </submittedName>
</protein>
<keyword evidence="6 7" id="KW-0472">Membrane</keyword>
<feature type="transmembrane region" description="Helical" evidence="7">
    <location>
        <begin position="379"/>
        <end position="399"/>
    </location>
</feature>
<proteinExistence type="predicted"/>
<dbReference type="PRINTS" id="PR01035">
    <property type="entry name" value="TCRTETA"/>
</dbReference>
<feature type="transmembrane region" description="Helical" evidence="7">
    <location>
        <begin position="18"/>
        <end position="41"/>
    </location>
</feature>
<evidence type="ECO:0000256" key="2">
    <source>
        <dbReference type="ARBA" id="ARBA00022448"/>
    </source>
</evidence>
<keyword evidence="10" id="KW-1185">Reference proteome</keyword>
<dbReference type="SUPFAM" id="SSF103473">
    <property type="entry name" value="MFS general substrate transporter"/>
    <property type="match status" value="1"/>
</dbReference>
<feature type="transmembrane region" description="Helical" evidence="7">
    <location>
        <begin position="292"/>
        <end position="310"/>
    </location>
</feature>
<dbReference type="PANTHER" id="PTHR43414:SF6">
    <property type="entry name" value="MULTIDRUG RESISTANCE PROTEIN MDTG"/>
    <property type="match status" value="1"/>
</dbReference>
<evidence type="ECO:0000259" key="8">
    <source>
        <dbReference type="PROSITE" id="PS50850"/>
    </source>
</evidence>
<accession>A0ABY4M3T3</accession>
<evidence type="ECO:0000256" key="4">
    <source>
        <dbReference type="ARBA" id="ARBA00022692"/>
    </source>
</evidence>
<feature type="transmembrane region" description="Helical" evidence="7">
    <location>
        <begin position="259"/>
        <end position="280"/>
    </location>
</feature>
<feature type="domain" description="Major facilitator superfamily (MFS) profile" evidence="8">
    <location>
        <begin position="15"/>
        <end position="405"/>
    </location>
</feature>
<dbReference type="InterPro" id="IPR001958">
    <property type="entry name" value="Tet-R_TetA/multi-R_MdtG-like"/>
</dbReference>
<feature type="transmembrane region" description="Helical" evidence="7">
    <location>
        <begin position="115"/>
        <end position="135"/>
    </location>
</feature>
<dbReference type="Proteomes" id="UP000830115">
    <property type="component" value="Chromosome"/>
</dbReference>
<keyword evidence="5 7" id="KW-1133">Transmembrane helix</keyword>
<reference evidence="9" key="1">
    <citation type="submission" date="2021-10" db="EMBL/GenBank/DDBJ databases">
        <title>Streptomyces nigrumlapis sp.nov.,an antimicrobial producing actinobacterium isolated from Black Gobi rocks.</title>
        <authorList>
            <person name="Wen Y."/>
            <person name="Zhang W."/>
            <person name="Liu X.G."/>
        </authorList>
    </citation>
    <scope>NUCLEOTIDE SEQUENCE</scope>
    <source>
        <strain evidence="9">ST13-2-2</strain>
    </source>
</reference>
<feature type="transmembrane region" description="Helical" evidence="7">
    <location>
        <begin position="170"/>
        <end position="192"/>
    </location>
</feature>
<feature type="transmembrane region" description="Helical" evidence="7">
    <location>
        <begin position="53"/>
        <end position="73"/>
    </location>
</feature>
<evidence type="ECO:0000256" key="3">
    <source>
        <dbReference type="ARBA" id="ARBA00022475"/>
    </source>
</evidence>
<keyword evidence="2" id="KW-0813">Transport</keyword>
<name>A0ABY4M3T3_9ACTN</name>
<keyword evidence="4 7" id="KW-0812">Transmembrane</keyword>
<dbReference type="InterPro" id="IPR011701">
    <property type="entry name" value="MFS"/>
</dbReference>
<gene>
    <name evidence="9" type="ORF">K9S39_08605</name>
</gene>
<feature type="transmembrane region" description="Helical" evidence="7">
    <location>
        <begin position="142"/>
        <end position="164"/>
    </location>
</feature>
<dbReference type="EMBL" id="CP086322">
    <property type="protein sequence ID" value="UQA91908.1"/>
    <property type="molecule type" value="Genomic_DNA"/>
</dbReference>
<dbReference type="PROSITE" id="PS50850">
    <property type="entry name" value="MFS"/>
    <property type="match status" value="1"/>
</dbReference>